<accession>A0A2S9T6Z0</accession>
<dbReference type="RefSeq" id="WP_105915496.1">
    <property type="nucleotide sequence ID" value="NZ_NXGE01000003.1"/>
</dbReference>
<reference evidence="1 2" key="1">
    <citation type="submission" date="2017-09" db="EMBL/GenBank/DDBJ databases">
        <title>Reassesment of A. cryaerophilus.</title>
        <authorList>
            <person name="Perez-Cataluna A."/>
            <person name="Collado L."/>
            <person name="Salgado O."/>
            <person name="Lefinanco V."/>
            <person name="Figueras M.J."/>
        </authorList>
    </citation>
    <scope>NUCLEOTIDE SEQUENCE [LARGE SCALE GENOMIC DNA]</scope>
    <source>
        <strain evidence="1 2">LMG 10210</strain>
    </source>
</reference>
<sequence>MKKEFILKEFEYLQYKDNTKDNFIKKDIFDSLEKFVLENEKTAQYLKITTKNGFGKVLQAQNYVGVIQTKDGTTIEILPKIKNATTEKSKDILIKMLKTLKNSPFKNLSVANLKSSKIPLFEIFISMFLEELTILVRNGIKSDYISKEENLKFLKGKLKISEQIKYNTIHKERFFVQYEEFISNRVENRLIKTTLQYLYNKSKLNKNQQRIREFLFVFDEIEISHNIKTDFSKIKLNRQMKDYEQVLLWCKTFLFENSFSPYKGNDIAFALLFDMNLLFESFVYSYLKKSSNFQDIKSQDRTHHLAYENGIGRFRLKPDIVINGGKIIADTKWKILSEDKAYNGVLQDDMYQLYAYGTKYDNCEKIYLIYPFDELIIKNSYNYFKNKELKLDILFFDVYKKEFVDKNIEL</sequence>
<evidence type="ECO:0000313" key="2">
    <source>
        <dbReference type="Proteomes" id="UP000238281"/>
    </source>
</evidence>
<proteinExistence type="predicted"/>
<dbReference type="EMBL" id="NXGE01000003">
    <property type="protein sequence ID" value="PRM94605.1"/>
    <property type="molecule type" value="Genomic_DNA"/>
</dbReference>
<keyword evidence="1" id="KW-0540">Nuclease</keyword>
<keyword evidence="1" id="KW-0255">Endonuclease</keyword>
<evidence type="ECO:0000313" key="1">
    <source>
        <dbReference type="EMBL" id="PRM94605.1"/>
    </source>
</evidence>
<keyword evidence="1" id="KW-0378">Hydrolase</keyword>
<dbReference type="GO" id="GO:0004519">
    <property type="term" value="F:endonuclease activity"/>
    <property type="evidence" value="ECO:0007669"/>
    <property type="project" value="UniProtKB-KW"/>
</dbReference>
<dbReference type="Pfam" id="PF10117">
    <property type="entry name" value="McrBC"/>
    <property type="match status" value="1"/>
</dbReference>
<comment type="caution">
    <text evidence="1">The sequence shown here is derived from an EMBL/GenBank/DDBJ whole genome shotgun (WGS) entry which is preliminary data.</text>
</comment>
<dbReference type="Proteomes" id="UP000238281">
    <property type="component" value="Unassembled WGS sequence"/>
</dbReference>
<dbReference type="PANTHER" id="PTHR38733:SF1">
    <property type="entry name" value="TYPE IV METHYL-DIRECTED RESTRICTION ENZYME ECOKMCRBC"/>
    <property type="match status" value="1"/>
</dbReference>
<dbReference type="AlphaFoldDB" id="A0A2S9T6Z0"/>
<gene>
    <name evidence="1" type="ORF">CJ673_06900</name>
</gene>
<dbReference type="PANTHER" id="PTHR38733">
    <property type="entry name" value="PROTEIN MCRC"/>
    <property type="match status" value="1"/>
</dbReference>
<protein>
    <submittedName>
        <fullName evidence="1">Restriction endonuclease</fullName>
    </submittedName>
</protein>
<name>A0A2S9T6Z0_9BACT</name>
<organism evidence="1 2">
    <name type="scientific">Aliarcobacter cryaerophilus</name>
    <dbReference type="NCBI Taxonomy" id="28198"/>
    <lineage>
        <taxon>Bacteria</taxon>
        <taxon>Pseudomonadati</taxon>
        <taxon>Campylobacterota</taxon>
        <taxon>Epsilonproteobacteria</taxon>
        <taxon>Campylobacterales</taxon>
        <taxon>Arcobacteraceae</taxon>
        <taxon>Aliarcobacter</taxon>
    </lineage>
</organism>
<dbReference type="InterPro" id="IPR019292">
    <property type="entry name" value="McrC"/>
</dbReference>